<feature type="domain" description="Aminotransferase class I/classII large" evidence="11">
    <location>
        <begin position="138"/>
        <end position="512"/>
    </location>
</feature>
<dbReference type="FunFam" id="1.10.287.1970:FF:000001">
    <property type="entry name" value="Alanine aminotransferase 2"/>
    <property type="match status" value="1"/>
</dbReference>
<accession>A0A507D0Z9</accession>
<keyword evidence="3" id="KW-0032">Aminotransferase</keyword>
<dbReference type="UniPathway" id="UPA00528">
    <property type="reaction ID" value="UER00586"/>
</dbReference>
<dbReference type="GO" id="GO:0042853">
    <property type="term" value="P:L-alanine catabolic process"/>
    <property type="evidence" value="ECO:0007669"/>
    <property type="project" value="UniProtKB-UniPathway"/>
</dbReference>
<evidence type="ECO:0000313" key="15">
    <source>
        <dbReference type="Proteomes" id="UP000320475"/>
    </source>
</evidence>
<evidence type="ECO:0000256" key="3">
    <source>
        <dbReference type="ARBA" id="ARBA00022576"/>
    </source>
</evidence>
<evidence type="ECO:0000256" key="9">
    <source>
        <dbReference type="ARBA" id="ARBA00080525"/>
    </source>
</evidence>
<comment type="caution">
    <text evidence="13">The sequence shown here is derived from an EMBL/GenBank/DDBJ whole genome shotgun (WGS) entry which is preliminary data.</text>
</comment>
<keyword evidence="4" id="KW-0808">Transferase</keyword>
<reference evidence="14 15" key="1">
    <citation type="journal article" date="2019" name="Sci. Rep.">
        <title>Comparative genomics of chytrid fungi reveal insights into the obligate biotrophic and pathogenic lifestyle of Synchytrium endobioticum.</title>
        <authorList>
            <person name="van de Vossenberg B.T.L.H."/>
            <person name="Warris S."/>
            <person name="Nguyen H.D.T."/>
            <person name="van Gent-Pelzer M.P.E."/>
            <person name="Joly D.L."/>
            <person name="van de Geest H.C."/>
            <person name="Bonants P.J.M."/>
            <person name="Smith D.S."/>
            <person name="Levesque C.A."/>
            <person name="van der Lee T.A.J."/>
        </authorList>
    </citation>
    <scope>NUCLEOTIDE SEQUENCE [LARGE SCALE GENOMIC DNA]</scope>
    <source>
        <strain evidence="13 15">LEV6574</strain>
        <strain evidence="12 14">MB42</strain>
    </source>
</reference>
<name>A0A507D0Z9_9FUNG</name>
<dbReference type="Proteomes" id="UP000317494">
    <property type="component" value="Unassembled WGS sequence"/>
</dbReference>
<evidence type="ECO:0000256" key="4">
    <source>
        <dbReference type="ARBA" id="ARBA00022679"/>
    </source>
</evidence>
<evidence type="ECO:0000313" key="14">
    <source>
        <dbReference type="Proteomes" id="UP000317494"/>
    </source>
</evidence>
<keyword evidence="10" id="KW-0175">Coiled coil</keyword>
<proteinExistence type="inferred from homology"/>
<dbReference type="GO" id="GO:0008483">
    <property type="term" value="F:transaminase activity"/>
    <property type="evidence" value="ECO:0007669"/>
    <property type="project" value="UniProtKB-KW"/>
</dbReference>
<organism evidence="13 15">
    <name type="scientific">Synchytrium endobioticum</name>
    <dbReference type="NCBI Taxonomy" id="286115"/>
    <lineage>
        <taxon>Eukaryota</taxon>
        <taxon>Fungi</taxon>
        <taxon>Fungi incertae sedis</taxon>
        <taxon>Chytridiomycota</taxon>
        <taxon>Chytridiomycota incertae sedis</taxon>
        <taxon>Chytridiomycetes</taxon>
        <taxon>Synchytriales</taxon>
        <taxon>Synchytriaceae</taxon>
        <taxon>Synchytrium</taxon>
    </lineage>
</organism>
<dbReference type="FunFam" id="3.40.640.10:FF:000012">
    <property type="entry name" value="alanine aminotransferase 2"/>
    <property type="match status" value="1"/>
</dbReference>
<dbReference type="CDD" id="cd00609">
    <property type="entry name" value="AAT_like"/>
    <property type="match status" value="1"/>
</dbReference>
<evidence type="ECO:0000256" key="1">
    <source>
        <dbReference type="ARBA" id="ARBA00001933"/>
    </source>
</evidence>
<dbReference type="AlphaFoldDB" id="A0A507D0Z9"/>
<evidence type="ECO:0000256" key="10">
    <source>
        <dbReference type="SAM" id="Coils"/>
    </source>
</evidence>
<dbReference type="Gene3D" id="3.90.1150.10">
    <property type="entry name" value="Aspartate Aminotransferase, domain 1"/>
    <property type="match status" value="1"/>
</dbReference>
<dbReference type="FunFam" id="3.90.1150.10:FF:000010">
    <property type="entry name" value="Alanine aminotransferase 2"/>
    <property type="match status" value="1"/>
</dbReference>
<evidence type="ECO:0000256" key="8">
    <source>
        <dbReference type="ARBA" id="ARBA00078532"/>
    </source>
</evidence>
<dbReference type="Pfam" id="PF00155">
    <property type="entry name" value="Aminotran_1_2"/>
    <property type="match status" value="1"/>
</dbReference>
<evidence type="ECO:0000313" key="12">
    <source>
        <dbReference type="EMBL" id="TPX39958.1"/>
    </source>
</evidence>
<dbReference type="Gene3D" id="3.40.640.10">
    <property type="entry name" value="Type I PLP-dependent aspartate aminotransferase-like (Major domain)"/>
    <property type="match status" value="1"/>
</dbReference>
<dbReference type="GO" id="GO:0030170">
    <property type="term" value="F:pyridoxal phosphate binding"/>
    <property type="evidence" value="ECO:0007669"/>
    <property type="project" value="InterPro"/>
</dbReference>
<dbReference type="EMBL" id="QEAM01000154">
    <property type="protein sequence ID" value="TPX45129.1"/>
    <property type="molecule type" value="Genomic_DNA"/>
</dbReference>
<dbReference type="STRING" id="286115.A0A507D0Z9"/>
<dbReference type="InterPro" id="IPR015421">
    <property type="entry name" value="PyrdxlP-dep_Trfase_major"/>
</dbReference>
<keyword evidence="14" id="KW-1185">Reference proteome</keyword>
<evidence type="ECO:0000256" key="7">
    <source>
        <dbReference type="ARBA" id="ARBA00077894"/>
    </source>
</evidence>
<sequence>MILKHHPLNHSLLHNLLQRTRLEIRKVSDISSIMDNQKAVRDPSKAWTLDSMNRNVVSVQYAVRGELAMKAEQLRQQLAENPASLPFKHITNCNIGNPHQLGQKPITFFRQVTSLLEYPNLLSDLNRALVSKLYPSDTIDRAKTLLKSIEGGVGAYTHSQGIAAIRKDVARFIEDRDGYPANPDHIYLTAGASPGVQLVLQSLIQTSNVGIMIPIPQYPLYTASIALFNGTPVPYYLDEEKDWSLSAQELTRSIKEARDQGVDVRALCVINPGNPAGQCLSEDNMKDIIEFCHREKIVLLADEVYQTNIYVSRLPFHSFKKVLKSMGPQYEGQELVSFHSISKGVVGECGRRGGYFECVGIAKAVMEMLYKIASVSLCPPVQGQVLVDLMVRPPRRGEASYPLYIKETREIYESLRRRASKLANAFNSLENVTCNDAQGALYLFPQIRLPEQAIEAANKAGKTPDDFYALEMLAATGVCVVSGSGFGQKKGTWHFRSTFLPAEATFDEFIGHIRTFHAHFMDTYR</sequence>
<dbReference type="InterPro" id="IPR045088">
    <property type="entry name" value="ALAT1/2-like"/>
</dbReference>
<dbReference type="PANTHER" id="PTHR11751">
    <property type="entry name" value="ALANINE AMINOTRANSFERASE"/>
    <property type="match status" value="1"/>
</dbReference>
<dbReference type="Gene3D" id="1.10.287.1970">
    <property type="match status" value="1"/>
</dbReference>
<comment type="cofactor">
    <cofactor evidence="1">
        <name>pyridoxal 5'-phosphate</name>
        <dbReference type="ChEBI" id="CHEBI:597326"/>
    </cofactor>
</comment>
<comment type="subunit">
    <text evidence="2">Homodimer.</text>
</comment>
<dbReference type="OrthoDB" id="1732682at2759"/>
<protein>
    <recommendedName>
        <fullName evidence="7">Glutamate pyruvate transaminase</fullName>
    </recommendedName>
    <alternativeName>
        <fullName evidence="8">Glutamic--alanine transaminase</fullName>
    </alternativeName>
    <alternativeName>
        <fullName evidence="9">Glutamic--pyruvic transaminase</fullName>
    </alternativeName>
</protein>
<feature type="coiled-coil region" evidence="10">
    <location>
        <begin position="405"/>
        <end position="432"/>
    </location>
</feature>
<dbReference type="InterPro" id="IPR015424">
    <property type="entry name" value="PyrdxlP-dep_Trfase"/>
</dbReference>
<dbReference type="Proteomes" id="UP000320475">
    <property type="component" value="Unassembled WGS sequence"/>
</dbReference>
<gene>
    <name evidence="13" type="ORF">SeLEV6574_g04077</name>
    <name evidence="12" type="ORF">SeMB42_g06172</name>
</gene>
<dbReference type="EMBL" id="QEAN01000330">
    <property type="protein sequence ID" value="TPX39958.1"/>
    <property type="molecule type" value="Genomic_DNA"/>
</dbReference>
<evidence type="ECO:0000256" key="2">
    <source>
        <dbReference type="ARBA" id="ARBA00011738"/>
    </source>
</evidence>
<dbReference type="InterPro" id="IPR015422">
    <property type="entry name" value="PyrdxlP-dep_Trfase_small"/>
</dbReference>
<comment type="similarity">
    <text evidence="6">Belongs to the class-I pyridoxal-phosphate-dependent aminotransferase family. Alanine aminotransferase subfamily.</text>
</comment>
<evidence type="ECO:0000313" key="13">
    <source>
        <dbReference type="EMBL" id="TPX45129.1"/>
    </source>
</evidence>
<evidence type="ECO:0000256" key="6">
    <source>
        <dbReference type="ARBA" id="ARBA00025785"/>
    </source>
</evidence>
<dbReference type="InterPro" id="IPR004839">
    <property type="entry name" value="Aminotransferase_I/II_large"/>
</dbReference>
<evidence type="ECO:0000259" key="11">
    <source>
        <dbReference type="Pfam" id="PF00155"/>
    </source>
</evidence>
<dbReference type="PANTHER" id="PTHR11751:SF29">
    <property type="entry name" value="ALANINE TRANSAMINASE"/>
    <property type="match status" value="1"/>
</dbReference>
<keyword evidence="5" id="KW-0663">Pyridoxal phosphate</keyword>
<dbReference type="SUPFAM" id="SSF53383">
    <property type="entry name" value="PLP-dependent transferases"/>
    <property type="match status" value="1"/>
</dbReference>
<dbReference type="VEuPathDB" id="FungiDB:SeMB42_g06172"/>
<evidence type="ECO:0000256" key="5">
    <source>
        <dbReference type="ARBA" id="ARBA00022898"/>
    </source>
</evidence>